<dbReference type="Proteomes" id="UP000626092">
    <property type="component" value="Unassembled WGS sequence"/>
</dbReference>
<comment type="caution">
    <text evidence="1">The sequence shown here is derived from an EMBL/GenBank/DDBJ whole genome shotgun (WGS) entry which is preliminary data.</text>
</comment>
<evidence type="ECO:0000313" key="2">
    <source>
        <dbReference type="Proteomes" id="UP000626092"/>
    </source>
</evidence>
<proteinExistence type="predicted"/>
<evidence type="ECO:0000313" key="1">
    <source>
        <dbReference type="EMBL" id="KAF7126648.1"/>
    </source>
</evidence>
<organism evidence="1 2">
    <name type="scientific">Rhododendron simsii</name>
    <name type="common">Sims's rhododendron</name>
    <dbReference type="NCBI Taxonomy" id="118357"/>
    <lineage>
        <taxon>Eukaryota</taxon>
        <taxon>Viridiplantae</taxon>
        <taxon>Streptophyta</taxon>
        <taxon>Embryophyta</taxon>
        <taxon>Tracheophyta</taxon>
        <taxon>Spermatophyta</taxon>
        <taxon>Magnoliopsida</taxon>
        <taxon>eudicotyledons</taxon>
        <taxon>Gunneridae</taxon>
        <taxon>Pentapetalae</taxon>
        <taxon>asterids</taxon>
        <taxon>Ericales</taxon>
        <taxon>Ericaceae</taxon>
        <taxon>Ericoideae</taxon>
        <taxon>Rhodoreae</taxon>
        <taxon>Rhododendron</taxon>
    </lineage>
</organism>
<evidence type="ECO:0008006" key="3">
    <source>
        <dbReference type="Google" id="ProtNLM"/>
    </source>
</evidence>
<dbReference type="AlphaFoldDB" id="A0A834G6E1"/>
<gene>
    <name evidence="1" type="ORF">RHSIM_Rhsim11G0051700</name>
</gene>
<reference evidence="1" key="1">
    <citation type="submission" date="2019-11" db="EMBL/GenBank/DDBJ databases">
        <authorList>
            <person name="Liu Y."/>
            <person name="Hou J."/>
            <person name="Li T.-Q."/>
            <person name="Guan C.-H."/>
            <person name="Wu X."/>
            <person name="Wu H.-Z."/>
            <person name="Ling F."/>
            <person name="Zhang R."/>
            <person name="Shi X.-G."/>
            <person name="Ren J.-P."/>
            <person name="Chen E.-F."/>
            <person name="Sun J.-M."/>
        </authorList>
    </citation>
    <scope>NUCLEOTIDE SEQUENCE</scope>
    <source>
        <strain evidence="1">Adult_tree_wgs_1</strain>
        <tissue evidence="1">Leaves</tissue>
    </source>
</reference>
<protein>
    <recommendedName>
        <fullName evidence="3">F-box domain-containing protein</fullName>
    </recommendedName>
</protein>
<dbReference type="EMBL" id="WJXA01000011">
    <property type="protein sequence ID" value="KAF7126648.1"/>
    <property type="molecule type" value="Genomic_DNA"/>
</dbReference>
<name>A0A834G6E1_RHOSS</name>
<accession>A0A834G6E1</accession>
<dbReference type="PANTHER" id="PTHR31672">
    <property type="entry name" value="BNACNNG10540D PROTEIN"/>
    <property type="match status" value="1"/>
</dbReference>
<sequence length="251" mass="28316">MPARGSSLQSSEKGGGGEDVVVGLPYSSGGDVTHKVMEYCIERSLTLSMYVGAGGQLIDRKMIMENLWRCVACALEIKEDDIPEDVEEVMVELPQYLLVEEVLTRLPAKSLMRFKSVSKLCDSEEYKLIRGSFLHDDLLESSDLEYSSTLMEILSLGKNKSWRSLPTLSLDLCRATTYINGSIFWWHPSGNHIIGFDFQSEEYRVVRPPPSTTSHGGYFLYPFRNHLALLLVIETHLELWAMEPGRTSQQS</sequence>
<dbReference type="InterPro" id="IPR050796">
    <property type="entry name" value="SCF_F-box_component"/>
</dbReference>
<keyword evidence="2" id="KW-1185">Reference proteome</keyword>
<dbReference type="OrthoDB" id="1113663at2759"/>